<evidence type="ECO:0000313" key="1">
    <source>
        <dbReference type="EMBL" id="MED6223807.1"/>
    </source>
</evidence>
<proteinExistence type="predicted"/>
<evidence type="ECO:0000313" key="2">
    <source>
        <dbReference type="Proteomes" id="UP001341840"/>
    </source>
</evidence>
<sequence length="79" mass="8754">FLGIEKSIGKAKEGIGSKGFTMRKPREENRAPCSRTVPSCVRTCPWECFVKKSVQTCAIARCTRPSPLKAQFGLYEEGT</sequence>
<reference evidence="1 2" key="1">
    <citation type="journal article" date="2023" name="Plants (Basel)">
        <title>Bridging the Gap: Combining Genomics and Transcriptomics Approaches to Understand Stylosanthes scabra, an Orphan Legume from the Brazilian Caatinga.</title>
        <authorList>
            <person name="Ferreira-Neto J.R.C."/>
            <person name="da Silva M.D."/>
            <person name="Binneck E."/>
            <person name="de Melo N.F."/>
            <person name="da Silva R.H."/>
            <person name="de Melo A.L.T.M."/>
            <person name="Pandolfi V."/>
            <person name="Bustamante F.O."/>
            <person name="Brasileiro-Vidal A.C."/>
            <person name="Benko-Iseppon A.M."/>
        </authorList>
    </citation>
    <scope>NUCLEOTIDE SEQUENCE [LARGE SCALE GENOMIC DNA]</scope>
    <source>
        <tissue evidence="1">Leaves</tissue>
    </source>
</reference>
<accession>A0ABU6ZPD4</accession>
<dbReference type="Proteomes" id="UP001341840">
    <property type="component" value="Unassembled WGS sequence"/>
</dbReference>
<comment type="caution">
    <text evidence="1">The sequence shown here is derived from an EMBL/GenBank/DDBJ whole genome shotgun (WGS) entry which is preliminary data.</text>
</comment>
<feature type="non-terminal residue" evidence="1">
    <location>
        <position position="1"/>
    </location>
</feature>
<dbReference type="EMBL" id="JASCZI010272915">
    <property type="protein sequence ID" value="MED6223807.1"/>
    <property type="molecule type" value="Genomic_DNA"/>
</dbReference>
<name>A0ABU6ZPD4_9FABA</name>
<organism evidence="1 2">
    <name type="scientific">Stylosanthes scabra</name>
    <dbReference type="NCBI Taxonomy" id="79078"/>
    <lineage>
        <taxon>Eukaryota</taxon>
        <taxon>Viridiplantae</taxon>
        <taxon>Streptophyta</taxon>
        <taxon>Embryophyta</taxon>
        <taxon>Tracheophyta</taxon>
        <taxon>Spermatophyta</taxon>
        <taxon>Magnoliopsida</taxon>
        <taxon>eudicotyledons</taxon>
        <taxon>Gunneridae</taxon>
        <taxon>Pentapetalae</taxon>
        <taxon>rosids</taxon>
        <taxon>fabids</taxon>
        <taxon>Fabales</taxon>
        <taxon>Fabaceae</taxon>
        <taxon>Papilionoideae</taxon>
        <taxon>50 kb inversion clade</taxon>
        <taxon>dalbergioids sensu lato</taxon>
        <taxon>Dalbergieae</taxon>
        <taxon>Pterocarpus clade</taxon>
        <taxon>Stylosanthes</taxon>
    </lineage>
</organism>
<protein>
    <submittedName>
        <fullName evidence="1">Uncharacterized protein</fullName>
    </submittedName>
</protein>
<keyword evidence="2" id="KW-1185">Reference proteome</keyword>
<gene>
    <name evidence="1" type="ORF">PIB30_077756</name>
</gene>